<proteinExistence type="predicted"/>
<dbReference type="InterPro" id="IPR036736">
    <property type="entry name" value="ACP-like_sf"/>
</dbReference>
<evidence type="ECO:0000259" key="3">
    <source>
        <dbReference type="PROSITE" id="PS50075"/>
    </source>
</evidence>
<organism evidence="4 5">
    <name type="scientific">Streptomyces pini</name>
    <dbReference type="NCBI Taxonomy" id="1520580"/>
    <lineage>
        <taxon>Bacteria</taxon>
        <taxon>Bacillati</taxon>
        <taxon>Actinomycetota</taxon>
        <taxon>Actinomycetes</taxon>
        <taxon>Kitasatosporales</taxon>
        <taxon>Streptomycetaceae</taxon>
        <taxon>Streptomyces</taxon>
    </lineage>
</organism>
<dbReference type="SMART" id="SM01294">
    <property type="entry name" value="PKS_PP_betabranch"/>
    <property type="match status" value="1"/>
</dbReference>
<dbReference type="GO" id="GO:0017000">
    <property type="term" value="P:antibiotic biosynthetic process"/>
    <property type="evidence" value="ECO:0007669"/>
    <property type="project" value="UniProtKB-ARBA"/>
</dbReference>
<dbReference type="InterPro" id="IPR029058">
    <property type="entry name" value="AB_hydrolase_fold"/>
</dbReference>
<dbReference type="Pfam" id="PF00550">
    <property type="entry name" value="PP-binding"/>
    <property type="match status" value="1"/>
</dbReference>
<evidence type="ECO:0000256" key="1">
    <source>
        <dbReference type="ARBA" id="ARBA00022450"/>
    </source>
</evidence>
<reference evidence="5" key="1">
    <citation type="submission" date="2016-10" db="EMBL/GenBank/DDBJ databases">
        <authorList>
            <person name="Varghese N."/>
            <person name="Submissions S."/>
        </authorList>
    </citation>
    <scope>NUCLEOTIDE SEQUENCE [LARGE SCALE GENOMIC DNA]</scope>
    <source>
        <strain evidence="5">PL19</strain>
    </source>
</reference>
<protein>
    <submittedName>
        <fullName evidence="4">Acyl carrier protein</fullName>
    </submittedName>
</protein>
<dbReference type="RefSeq" id="WP_093852295.1">
    <property type="nucleotide sequence ID" value="NZ_FOSG01000029.1"/>
</dbReference>
<dbReference type="EMBL" id="FOSG01000029">
    <property type="protein sequence ID" value="SFL84550.1"/>
    <property type="molecule type" value="Genomic_DNA"/>
</dbReference>
<dbReference type="Gene3D" id="3.40.50.1820">
    <property type="entry name" value="alpha/beta hydrolase"/>
    <property type="match status" value="1"/>
</dbReference>
<dbReference type="AlphaFoldDB" id="A0A1I4L0K4"/>
<accession>A0A1I4L0K4</accession>
<sequence>MITNEREMCELFAEVLGIPEVEAQDDFFDLGGHSLLAAQLVRRIHGRFGVMLPSRRVYRAPTAEALVRELNAAAPAAMVTATNTAAAATATATATKEN</sequence>
<dbReference type="GO" id="GO:0031177">
    <property type="term" value="F:phosphopantetheine binding"/>
    <property type="evidence" value="ECO:0007669"/>
    <property type="project" value="InterPro"/>
</dbReference>
<dbReference type="PROSITE" id="PS00012">
    <property type="entry name" value="PHOSPHOPANTETHEINE"/>
    <property type="match status" value="1"/>
</dbReference>
<dbReference type="InterPro" id="IPR020806">
    <property type="entry name" value="PKS_PP-bd"/>
</dbReference>
<evidence type="ECO:0000313" key="4">
    <source>
        <dbReference type="EMBL" id="SFL84550.1"/>
    </source>
</evidence>
<dbReference type="InterPro" id="IPR006162">
    <property type="entry name" value="Ppantetheine_attach_site"/>
</dbReference>
<keyword evidence="5" id="KW-1185">Reference proteome</keyword>
<dbReference type="InterPro" id="IPR009081">
    <property type="entry name" value="PP-bd_ACP"/>
</dbReference>
<gene>
    <name evidence="4" type="ORF">SAMN05192584_12919</name>
</gene>
<dbReference type="PANTHER" id="PTHR44845">
    <property type="entry name" value="CARRIER DOMAIN-CONTAINING PROTEIN"/>
    <property type="match status" value="1"/>
</dbReference>
<dbReference type="SMART" id="SM00823">
    <property type="entry name" value="PKS_PP"/>
    <property type="match status" value="1"/>
</dbReference>
<name>A0A1I4L0K4_9ACTN</name>
<evidence type="ECO:0000256" key="2">
    <source>
        <dbReference type="ARBA" id="ARBA00022553"/>
    </source>
</evidence>
<dbReference type="Proteomes" id="UP000198928">
    <property type="component" value="Unassembled WGS sequence"/>
</dbReference>
<dbReference type="SUPFAM" id="SSF47336">
    <property type="entry name" value="ACP-like"/>
    <property type="match status" value="1"/>
</dbReference>
<dbReference type="PANTHER" id="PTHR44845:SF6">
    <property type="entry name" value="BETA-ALANINE-ACTIVATING ENZYME"/>
    <property type="match status" value="1"/>
</dbReference>
<feature type="domain" description="Carrier" evidence="3">
    <location>
        <begin position="1"/>
        <end position="74"/>
    </location>
</feature>
<keyword evidence="1" id="KW-0596">Phosphopantetheine</keyword>
<evidence type="ECO:0000313" key="5">
    <source>
        <dbReference type="Proteomes" id="UP000198928"/>
    </source>
</evidence>
<dbReference type="PROSITE" id="PS50075">
    <property type="entry name" value="CARRIER"/>
    <property type="match status" value="1"/>
</dbReference>
<dbReference type="OrthoDB" id="2085352at2"/>
<keyword evidence="2" id="KW-0597">Phosphoprotein</keyword>